<gene>
    <name evidence="1" type="ORF">FGO68_gene6847</name>
</gene>
<comment type="caution">
    <text evidence="1">The sequence shown here is derived from an EMBL/GenBank/DDBJ whole genome shotgun (WGS) entry which is preliminary data.</text>
</comment>
<evidence type="ECO:0000313" key="2">
    <source>
        <dbReference type="Proteomes" id="UP000785679"/>
    </source>
</evidence>
<accession>A0A8J8NB41</accession>
<dbReference type="EMBL" id="RRYP01029736">
    <property type="protein sequence ID" value="TNV71701.1"/>
    <property type="molecule type" value="Genomic_DNA"/>
</dbReference>
<protein>
    <submittedName>
        <fullName evidence="1">Uncharacterized protein</fullName>
    </submittedName>
</protein>
<dbReference type="AlphaFoldDB" id="A0A8J8NB41"/>
<reference evidence="1" key="1">
    <citation type="submission" date="2019-06" db="EMBL/GenBank/DDBJ databases">
        <authorList>
            <person name="Zheng W."/>
        </authorList>
    </citation>
    <scope>NUCLEOTIDE SEQUENCE</scope>
    <source>
        <strain evidence="1">QDHG01</strain>
    </source>
</reference>
<sequence>MPWSTVPQLNPLDQVTRHRSLMDVDEFSSTGSPQVGRSFTLPASRSRKKTAAMNLSAIFVKEPSEQRYCAGIATTETARRFFACASSVRPASSRWLLPQLTMLKRSAAIPRTVRQSLTA</sequence>
<organism evidence="1 2">
    <name type="scientific">Halteria grandinella</name>
    <dbReference type="NCBI Taxonomy" id="5974"/>
    <lineage>
        <taxon>Eukaryota</taxon>
        <taxon>Sar</taxon>
        <taxon>Alveolata</taxon>
        <taxon>Ciliophora</taxon>
        <taxon>Intramacronucleata</taxon>
        <taxon>Spirotrichea</taxon>
        <taxon>Stichotrichia</taxon>
        <taxon>Sporadotrichida</taxon>
        <taxon>Halteriidae</taxon>
        <taxon>Halteria</taxon>
    </lineage>
</organism>
<name>A0A8J8NB41_HALGN</name>
<proteinExistence type="predicted"/>
<evidence type="ECO:0000313" key="1">
    <source>
        <dbReference type="EMBL" id="TNV71701.1"/>
    </source>
</evidence>
<dbReference type="Proteomes" id="UP000785679">
    <property type="component" value="Unassembled WGS sequence"/>
</dbReference>
<keyword evidence="2" id="KW-1185">Reference proteome</keyword>